<dbReference type="SUPFAM" id="SSF53335">
    <property type="entry name" value="S-adenosyl-L-methionine-dependent methyltransferases"/>
    <property type="match status" value="1"/>
</dbReference>
<dbReference type="Pfam" id="PF02086">
    <property type="entry name" value="MethyltransfD12"/>
    <property type="match status" value="1"/>
</dbReference>
<dbReference type="GO" id="GO:0009007">
    <property type="term" value="F:site-specific DNA-methyltransferase (adenine-specific) activity"/>
    <property type="evidence" value="ECO:0007669"/>
    <property type="project" value="UniProtKB-EC"/>
</dbReference>
<evidence type="ECO:0000256" key="5">
    <source>
        <dbReference type="ARBA" id="ARBA00047942"/>
    </source>
</evidence>
<reference evidence="6" key="1">
    <citation type="journal article" date="2021" name="PeerJ">
        <title>Extensive microbial diversity within the chicken gut microbiome revealed by metagenomics and culture.</title>
        <authorList>
            <person name="Gilroy R."/>
            <person name="Ravi A."/>
            <person name="Getino M."/>
            <person name="Pursley I."/>
            <person name="Horton D.L."/>
            <person name="Alikhan N.F."/>
            <person name="Baker D."/>
            <person name="Gharbi K."/>
            <person name="Hall N."/>
            <person name="Watson M."/>
            <person name="Adriaenssens E.M."/>
            <person name="Foster-Nyarko E."/>
            <person name="Jarju S."/>
            <person name="Secka A."/>
            <person name="Antonio M."/>
            <person name="Oren A."/>
            <person name="Chaudhuri R.R."/>
            <person name="La Ragione R."/>
            <person name="Hildebrand F."/>
            <person name="Pallen M.J."/>
        </authorList>
    </citation>
    <scope>NUCLEOTIDE SEQUENCE</scope>
    <source>
        <strain evidence="6">CHK192-8294</strain>
    </source>
</reference>
<dbReference type="PANTHER" id="PTHR30481">
    <property type="entry name" value="DNA ADENINE METHYLASE"/>
    <property type="match status" value="1"/>
</dbReference>
<evidence type="ECO:0000256" key="3">
    <source>
        <dbReference type="ARBA" id="ARBA00022679"/>
    </source>
</evidence>
<dbReference type="AlphaFoldDB" id="A0A9D2MN81"/>
<dbReference type="InterPro" id="IPR002052">
    <property type="entry name" value="DNA_methylase_N6_adenine_CS"/>
</dbReference>
<dbReference type="GO" id="GO:0043565">
    <property type="term" value="F:sequence-specific DNA binding"/>
    <property type="evidence" value="ECO:0007669"/>
    <property type="project" value="TreeGrafter"/>
</dbReference>
<reference evidence="6" key="2">
    <citation type="submission" date="2021-04" db="EMBL/GenBank/DDBJ databases">
        <authorList>
            <person name="Gilroy R."/>
        </authorList>
    </citation>
    <scope>NUCLEOTIDE SEQUENCE</scope>
    <source>
        <strain evidence="6">CHK192-8294</strain>
    </source>
</reference>
<evidence type="ECO:0000256" key="1">
    <source>
        <dbReference type="ARBA" id="ARBA00011900"/>
    </source>
</evidence>
<dbReference type="EC" id="2.1.1.72" evidence="1"/>
<dbReference type="Proteomes" id="UP000823921">
    <property type="component" value="Unassembled WGS sequence"/>
</dbReference>
<dbReference type="GO" id="GO:0009307">
    <property type="term" value="P:DNA restriction-modification system"/>
    <property type="evidence" value="ECO:0007669"/>
    <property type="project" value="InterPro"/>
</dbReference>
<comment type="catalytic activity">
    <reaction evidence="5">
        <text>a 2'-deoxyadenosine in DNA + S-adenosyl-L-methionine = an N(6)-methyl-2'-deoxyadenosine in DNA + S-adenosyl-L-homocysteine + H(+)</text>
        <dbReference type="Rhea" id="RHEA:15197"/>
        <dbReference type="Rhea" id="RHEA-COMP:12418"/>
        <dbReference type="Rhea" id="RHEA-COMP:12419"/>
        <dbReference type="ChEBI" id="CHEBI:15378"/>
        <dbReference type="ChEBI" id="CHEBI:57856"/>
        <dbReference type="ChEBI" id="CHEBI:59789"/>
        <dbReference type="ChEBI" id="CHEBI:90615"/>
        <dbReference type="ChEBI" id="CHEBI:90616"/>
        <dbReference type="EC" id="2.1.1.72"/>
    </reaction>
</comment>
<accession>A0A9D2MN81</accession>
<dbReference type="Gene3D" id="3.40.50.150">
    <property type="entry name" value="Vaccinia Virus protein VP39"/>
    <property type="match status" value="2"/>
</dbReference>
<dbReference type="PRINTS" id="PR00505">
    <property type="entry name" value="D12N6MTFRASE"/>
</dbReference>
<evidence type="ECO:0000256" key="4">
    <source>
        <dbReference type="ARBA" id="ARBA00022691"/>
    </source>
</evidence>
<keyword evidence="4" id="KW-0949">S-adenosyl-L-methionine</keyword>
<evidence type="ECO:0000313" key="7">
    <source>
        <dbReference type="Proteomes" id="UP000823921"/>
    </source>
</evidence>
<gene>
    <name evidence="6" type="ORF">H9712_06620</name>
</gene>
<dbReference type="GO" id="GO:0006298">
    <property type="term" value="P:mismatch repair"/>
    <property type="evidence" value="ECO:0007669"/>
    <property type="project" value="TreeGrafter"/>
</dbReference>
<proteinExistence type="predicted"/>
<dbReference type="InterPro" id="IPR029063">
    <property type="entry name" value="SAM-dependent_MTases_sf"/>
</dbReference>
<evidence type="ECO:0000256" key="2">
    <source>
        <dbReference type="ARBA" id="ARBA00022603"/>
    </source>
</evidence>
<organism evidence="6 7">
    <name type="scientific">Candidatus Flavonifractor intestinigallinarum</name>
    <dbReference type="NCBI Taxonomy" id="2838586"/>
    <lineage>
        <taxon>Bacteria</taxon>
        <taxon>Bacillati</taxon>
        <taxon>Bacillota</taxon>
        <taxon>Clostridia</taxon>
        <taxon>Eubacteriales</taxon>
        <taxon>Oscillospiraceae</taxon>
        <taxon>Flavonifractor</taxon>
    </lineage>
</organism>
<keyword evidence="2 6" id="KW-0489">Methyltransferase</keyword>
<keyword evidence="3" id="KW-0808">Transferase</keyword>
<dbReference type="EMBL" id="DWXO01000066">
    <property type="protein sequence ID" value="HJB80639.1"/>
    <property type="molecule type" value="Genomic_DNA"/>
</dbReference>
<dbReference type="GO" id="GO:1904047">
    <property type="term" value="F:S-adenosyl-L-methionine binding"/>
    <property type="evidence" value="ECO:0007669"/>
    <property type="project" value="TreeGrafter"/>
</dbReference>
<dbReference type="PROSITE" id="PS00092">
    <property type="entry name" value="N6_MTASE"/>
    <property type="match status" value="1"/>
</dbReference>
<comment type="caution">
    <text evidence="6">The sequence shown here is derived from an EMBL/GenBank/DDBJ whole genome shotgun (WGS) entry which is preliminary data.</text>
</comment>
<sequence length="321" mass="36603">MSMEASVQIFSYVGSKARMAGVLSRLIPGHCTTYAELYCGSGALALNSRKFEVKILNDLNPNMANFWRMATDPESRGELLKQIQKTSCSWGAFEAAKQRQTAYGSKREDRLQWAVDTFILNRQSFNADGRAWVYKDREAYENLLKHSLKLSLAFRALDSQAFRVYNDNALAVMDKEHLLGDSNAFIFLDPPYLEGLRCDGKLYQVDMPDVRDHINLLKKIRDAQAKIVLSGYWSGRDDGTDLYDYYLLPYGWHRHLLGTYTKSCEVGEKKSEGAEWIWCNYNLKEEAPGGIAFLDSYCDEEKSPCLMEWLALQSDNRAGIV</sequence>
<protein>
    <recommendedName>
        <fullName evidence="1">site-specific DNA-methyltransferase (adenine-specific)</fullName>
        <ecNumber evidence="1">2.1.1.72</ecNumber>
    </recommendedName>
</protein>
<dbReference type="InterPro" id="IPR012327">
    <property type="entry name" value="MeTrfase_D12"/>
</dbReference>
<name>A0A9D2MN81_9FIRM</name>
<dbReference type="GO" id="GO:0032259">
    <property type="term" value="P:methylation"/>
    <property type="evidence" value="ECO:0007669"/>
    <property type="project" value="UniProtKB-KW"/>
</dbReference>
<evidence type="ECO:0000313" key="6">
    <source>
        <dbReference type="EMBL" id="HJB80639.1"/>
    </source>
</evidence>